<keyword evidence="4 8" id="KW-0813">Transport</keyword>
<reference evidence="9 10" key="1">
    <citation type="journal article" date="2018" name="Nat. Ecol. Evol.">
        <title>Genomic signatures of mitonuclear coevolution across populations of Tigriopus californicus.</title>
        <authorList>
            <person name="Barreto F.S."/>
            <person name="Watson E.T."/>
            <person name="Lima T.G."/>
            <person name="Willett C.S."/>
            <person name="Edmands S."/>
            <person name="Li W."/>
            <person name="Burton R.S."/>
        </authorList>
    </citation>
    <scope>NUCLEOTIDE SEQUENCE [LARGE SCALE GENOMIC DNA]</scope>
    <source>
        <strain evidence="9 10">San Diego</strain>
    </source>
</reference>
<comment type="similarity">
    <text evidence="3 8">Belongs to the TRAPP small subunits family. BET3 subfamily.</text>
</comment>
<dbReference type="GO" id="GO:0016236">
    <property type="term" value="P:macroautophagy"/>
    <property type="evidence" value="ECO:0007669"/>
    <property type="project" value="UniProtKB-ARBA"/>
</dbReference>
<evidence type="ECO:0000256" key="3">
    <source>
        <dbReference type="ARBA" id="ARBA00006218"/>
    </source>
</evidence>
<evidence type="ECO:0000313" key="10">
    <source>
        <dbReference type="Proteomes" id="UP000318571"/>
    </source>
</evidence>
<dbReference type="EMBL" id="VCGU01000458">
    <property type="protein sequence ID" value="TRY62910.1"/>
    <property type="molecule type" value="Genomic_DNA"/>
</dbReference>
<evidence type="ECO:0000256" key="5">
    <source>
        <dbReference type="ARBA" id="ARBA00022824"/>
    </source>
</evidence>
<dbReference type="SUPFAM" id="SSF111126">
    <property type="entry name" value="Ligand-binding domain in the NO signalling and Golgi transport"/>
    <property type="match status" value="1"/>
</dbReference>
<evidence type="ECO:0000256" key="7">
    <source>
        <dbReference type="ARBA" id="ARBA00023034"/>
    </source>
</evidence>
<dbReference type="CDD" id="cd14942">
    <property type="entry name" value="TRAPPC3_bet3"/>
    <property type="match status" value="1"/>
</dbReference>
<comment type="subunit">
    <text evidence="8">Homodimer.</text>
</comment>
<dbReference type="GO" id="GO:0030008">
    <property type="term" value="C:TRAPP complex"/>
    <property type="evidence" value="ECO:0007669"/>
    <property type="project" value="InterPro"/>
</dbReference>
<evidence type="ECO:0000256" key="8">
    <source>
        <dbReference type="PIRNR" id="PIRNR018293"/>
    </source>
</evidence>
<dbReference type="InterPro" id="IPR007194">
    <property type="entry name" value="TRAPP_component"/>
</dbReference>
<evidence type="ECO:0000256" key="4">
    <source>
        <dbReference type="ARBA" id="ARBA00022448"/>
    </source>
</evidence>
<protein>
    <recommendedName>
        <fullName evidence="8">Trafficking protein particle complex subunit</fullName>
    </recommendedName>
</protein>
<dbReference type="InterPro" id="IPR016721">
    <property type="entry name" value="Bet3"/>
</dbReference>
<comment type="function">
    <text evidence="8">May play a role in vesicular transport from endoplasmic reticulum to Golgi.</text>
</comment>
<keyword evidence="7 8" id="KW-0333">Golgi apparatus</keyword>
<dbReference type="STRING" id="6832.A0A553NBU5"/>
<dbReference type="FunFam" id="3.30.1380.20:FF:000001">
    <property type="entry name" value="Trafficking protein particle complex subunit BET3"/>
    <property type="match status" value="1"/>
</dbReference>
<dbReference type="AlphaFoldDB" id="A0A553NBU5"/>
<organism evidence="9 10">
    <name type="scientific">Tigriopus californicus</name>
    <name type="common">Marine copepod</name>
    <dbReference type="NCBI Taxonomy" id="6832"/>
    <lineage>
        <taxon>Eukaryota</taxon>
        <taxon>Metazoa</taxon>
        <taxon>Ecdysozoa</taxon>
        <taxon>Arthropoda</taxon>
        <taxon>Crustacea</taxon>
        <taxon>Multicrustacea</taxon>
        <taxon>Hexanauplia</taxon>
        <taxon>Copepoda</taxon>
        <taxon>Harpacticoida</taxon>
        <taxon>Harpacticidae</taxon>
        <taxon>Tigriopus</taxon>
    </lineage>
</organism>
<dbReference type="Proteomes" id="UP000318571">
    <property type="component" value="Chromosome 10"/>
</dbReference>
<keyword evidence="6 8" id="KW-0931">ER-Golgi transport</keyword>
<dbReference type="Pfam" id="PF04051">
    <property type="entry name" value="TRAPP"/>
    <property type="match status" value="1"/>
</dbReference>
<keyword evidence="10" id="KW-1185">Reference proteome</keyword>
<dbReference type="OrthoDB" id="10262857at2759"/>
<name>A0A553NBU5_TIGCA</name>
<dbReference type="GO" id="GO:0005783">
    <property type="term" value="C:endoplasmic reticulum"/>
    <property type="evidence" value="ECO:0007669"/>
    <property type="project" value="UniProtKB-SubCell"/>
</dbReference>
<evidence type="ECO:0000313" key="9">
    <source>
        <dbReference type="EMBL" id="TRY62910.1"/>
    </source>
</evidence>
<keyword evidence="5" id="KW-0256">Endoplasmic reticulum</keyword>
<dbReference type="PIRSF" id="PIRSF018293">
    <property type="entry name" value="TRAPP_I_complex_Bet3"/>
    <property type="match status" value="1"/>
</dbReference>
<dbReference type="Gene3D" id="3.30.1380.20">
    <property type="entry name" value="Trafficking protein particle complex subunit 3"/>
    <property type="match status" value="1"/>
</dbReference>
<dbReference type="OMA" id="MVQMQVQ"/>
<evidence type="ECO:0000256" key="2">
    <source>
        <dbReference type="ARBA" id="ARBA00004240"/>
    </source>
</evidence>
<gene>
    <name evidence="9" type="ORF">TCAL_00421</name>
</gene>
<dbReference type="PANTHER" id="PTHR13048">
    <property type="entry name" value="TRAFFICKING PROTEIN PARTICLE COMPLEX SUBUNIT 3"/>
    <property type="match status" value="1"/>
</dbReference>
<comment type="caution">
    <text evidence="9">The sequence shown here is derived from an EMBL/GenBank/DDBJ whole genome shotgun (WGS) entry which is preliminary data.</text>
</comment>
<dbReference type="GO" id="GO:0005794">
    <property type="term" value="C:Golgi apparatus"/>
    <property type="evidence" value="ECO:0007669"/>
    <property type="project" value="UniProtKB-SubCell"/>
</dbReference>
<dbReference type="InterPro" id="IPR024096">
    <property type="entry name" value="NO_sig/Golgi_transp_ligand-bd"/>
</dbReference>
<proteinExistence type="inferred from homology"/>
<evidence type="ECO:0000256" key="1">
    <source>
        <dbReference type="ARBA" id="ARBA00004222"/>
    </source>
</evidence>
<comment type="subcellular location">
    <subcellularLocation>
        <location evidence="2">Endoplasmic reticulum</location>
    </subcellularLocation>
    <subcellularLocation>
        <location evidence="1 8">Golgi apparatus</location>
        <location evidence="1 8">cis-Golgi network</location>
    </subcellularLocation>
</comment>
<sequence length="180" mass="20272">MARLGGRGNLDPKKVSGELFSLTYGALVAQILKDYENVDDVNKQLEKMGYNIGIRMVEDFLCRTSSGKCHDFRDTADKIQLAFKLFLNLSPTVTSWSSTSDEFSLIFDTNPVAEFVELPDHCYNLRYANILAGAIRGALEMVHIEVACWFVQDTLKGDNVTELRIKFLRRIEDSVPPGDD</sequence>
<dbReference type="GO" id="GO:0048193">
    <property type="term" value="P:Golgi vesicle transport"/>
    <property type="evidence" value="ECO:0007669"/>
    <property type="project" value="InterPro"/>
</dbReference>
<accession>A0A553NBU5</accession>
<evidence type="ECO:0000256" key="6">
    <source>
        <dbReference type="ARBA" id="ARBA00022892"/>
    </source>
</evidence>